<dbReference type="OrthoDB" id="120976at2759"/>
<evidence type="ECO:0000256" key="2">
    <source>
        <dbReference type="SAM" id="MobiDB-lite"/>
    </source>
</evidence>
<dbReference type="InterPro" id="IPR032675">
    <property type="entry name" value="LRR_dom_sf"/>
</dbReference>
<proteinExistence type="predicted"/>
<evidence type="ECO:0000313" key="4">
    <source>
        <dbReference type="Proteomes" id="UP000011976"/>
    </source>
</evidence>
<feature type="compositionally biased region" description="Acidic residues" evidence="2">
    <location>
        <begin position="1"/>
        <end position="17"/>
    </location>
</feature>
<dbReference type="PANTHER" id="PTHR24111:SF0">
    <property type="entry name" value="LEUCINE-RICH REPEAT-CONTAINING PROTEIN"/>
    <property type="match status" value="1"/>
</dbReference>
<dbReference type="InterPro" id="IPR052201">
    <property type="entry name" value="LRR-containing_regulator"/>
</dbReference>
<organism evidence="3 4">
    <name type="scientific">Pseudozyma antarctica (strain T-34)</name>
    <name type="common">Yeast</name>
    <name type="synonym">Candida antarctica</name>
    <dbReference type="NCBI Taxonomy" id="1151754"/>
    <lineage>
        <taxon>Eukaryota</taxon>
        <taxon>Fungi</taxon>
        <taxon>Dikarya</taxon>
        <taxon>Basidiomycota</taxon>
        <taxon>Ustilaginomycotina</taxon>
        <taxon>Ustilaginomycetes</taxon>
        <taxon>Ustilaginales</taxon>
        <taxon>Ustilaginaceae</taxon>
        <taxon>Moesziomyces</taxon>
    </lineage>
</organism>
<feature type="region of interest" description="Disordered" evidence="2">
    <location>
        <begin position="1"/>
        <end position="44"/>
    </location>
</feature>
<name>M9MDQ4_PSEA3</name>
<dbReference type="PANTHER" id="PTHR24111">
    <property type="entry name" value="LEUCINE-RICH REPEAT-CONTAINING PROTEIN 34"/>
    <property type="match status" value="1"/>
</dbReference>
<dbReference type="Proteomes" id="UP000011976">
    <property type="component" value="Unassembled WGS sequence"/>
</dbReference>
<keyword evidence="1" id="KW-0677">Repeat</keyword>
<protein>
    <submittedName>
        <fullName evidence="3">Uncharacterized protein</fullName>
    </submittedName>
</protein>
<sequence>MSDLDIDDASLPSDDDVSCSRPALDSSSRPAYGTLSVQAEDEPVSASRVLQDMRNSAGRYHRLCLQHAELGDAKTAKILQALFEAGAVKRPTDSNDNDSSTARGCLASDRAWRLSSSLDLPQWNAFRIVELDNNELTSASLPAICTLLERNPMLHTLSLKGNELDGDAAAYIALARVLAASPLRRLGLSSNPISHRALAAFMDSLPPAGTSLECLELSNVLPVEDDASEPVEERMIAAKAVASFIADAARCRSVKTLLLNGNGFGSRGVRTIVAALIGSASSLRAAGAVREAVEDPFYDTIFRARLRRPNRSLEVLELSGNVERGWLSQDPHEQRERLEAVRKRYACVAHHEIDAIVAFLDLRARRARLNEPAPSEQEAPMEIVRHMKAVGVHLDEWARDFEEAAEIGAGLTVGNWQALKQLRLEQNAVDGQRCRQAATAVLAAARIVGCTAQRARTVPDGAQQGFHRFLDLPPELRLMVLKKLDTHSVMSARQFACAISFACERTTIGYGELHFDWTRARAASDTASDRTTPSDTLPAQKWSWQQCLQERAAARDWAADRLDASDQGAVLRSRTTGAQMPATVNHPGLYAFLESTMCHRAE</sequence>
<evidence type="ECO:0000313" key="3">
    <source>
        <dbReference type="EMBL" id="GAC72802.1"/>
    </source>
</evidence>
<evidence type="ECO:0000256" key="1">
    <source>
        <dbReference type="ARBA" id="ARBA00022737"/>
    </source>
</evidence>
<reference evidence="4" key="1">
    <citation type="journal article" date="2013" name="Genome Announc.">
        <title>Genome sequence of the basidiomycetous yeast Pseudozyma antarctica T-34, a producer of the glycolipid biosurfactants mannosylerythritol lipids.</title>
        <authorList>
            <person name="Morita T."/>
            <person name="Koike H."/>
            <person name="Koyama Y."/>
            <person name="Hagiwara H."/>
            <person name="Ito E."/>
            <person name="Fukuoka T."/>
            <person name="Imura T."/>
            <person name="Machida M."/>
            <person name="Kitamoto D."/>
        </authorList>
    </citation>
    <scope>NUCLEOTIDE SEQUENCE [LARGE SCALE GENOMIC DNA]</scope>
    <source>
        <strain evidence="4">T-34</strain>
    </source>
</reference>
<dbReference type="Gene3D" id="3.80.10.10">
    <property type="entry name" value="Ribonuclease Inhibitor"/>
    <property type="match status" value="1"/>
</dbReference>
<dbReference type="AlphaFoldDB" id="M9MDQ4"/>
<dbReference type="STRING" id="1151754.M9MDQ4"/>
<gene>
    <name evidence="3" type="ORF">PANT_7c00278</name>
</gene>
<accession>M9MDQ4</accession>
<dbReference type="SUPFAM" id="SSF52047">
    <property type="entry name" value="RNI-like"/>
    <property type="match status" value="1"/>
</dbReference>
<dbReference type="EMBL" id="DF196773">
    <property type="protein sequence ID" value="GAC72802.1"/>
    <property type="molecule type" value="Genomic_DNA"/>
</dbReference>